<dbReference type="OrthoDB" id="103335at2"/>
<dbReference type="InterPro" id="IPR052392">
    <property type="entry name" value="Kelch-BTB_domain-containing"/>
</dbReference>
<dbReference type="Proteomes" id="UP000198393">
    <property type="component" value="Unassembled WGS sequence"/>
</dbReference>
<dbReference type="PROSITE" id="PS51257">
    <property type="entry name" value="PROKAR_LIPOPROTEIN"/>
    <property type="match status" value="1"/>
</dbReference>
<sequence>MKNILLIFILILVIQGCTDDEEVIFSPEITFISPFITPEQIDDWFEVKCNIIIEDATSVEVLTSGIILSKESNPTIEADNVIISIDSSNVNRKISAGTTIETRAENLDLNSIYFVKVFVKLGNNEVLYGQEFSITTSKGDFWVELNYPEQYKYLDRPIRVAHEGKYFYGIGMDDGVNRSWHSYNTQSGIWTELSSYPGTGGFDGTAFVINDKIYVTAFSHSKETWEYDTELDLWTQKSDLPVMEYGGFFSFSYNNEGYVGGGYGNNQVWKFNPSDESNGSDVRGNPLGKWHQLADHPNFEFSRSQGFAMGNKKYVLSKSRIFEYDIEGDDWSLITISPFNFGLPFGIDNTIYIVGENDVRTYNLDSSEWSTLGSSPYSNYVRLVYADAFIIGGAVYIGDFASFYRYIPLVE</sequence>
<dbReference type="RefSeq" id="WP_089355788.1">
    <property type="nucleotide sequence ID" value="NZ_FZPD01000002.1"/>
</dbReference>
<dbReference type="EMBL" id="FZPD01000002">
    <property type="protein sequence ID" value="SNS73037.1"/>
    <property type="molecule type" value="Genomic_DNA"/>
</dbReference>
<organism evidence="1 2">
    <name type="scientific">Ekhidna lutea</name>
    <dbReference type="NCBI Taxonomy" id="447679"/>
    <lineage>
        <taxon>Bacteria</taxon>
        <taxon>Pseudomonadati</taxon>
        <taxon>Bacteroidota</taxon>
        <taxon>Cytophagia</taxon>
        <taxon>Cytophagales</taxon>
        <taxon>Reichenbachiellaceae</taxon>
        <taxon>Ekhidna</taxon>
    </lineage>
</organism>
<protein>
    <recommendedName>
        <fullName evidence="3">Kelch motif-containing protein</fullName>
    </recommendedName>
</protein>
<dbReference type="PANTHER" id="PTHR46375">
    <property type="entry name" value="KELCH REPEAT AND BTB DOMAIN-CONTAINING PROTEIN 13-RELATED"/>
    <property type="match status" value="1"/>
</dbReference>
<accession>A0A239GV96</accession>
<evidence type="ECO:0000313" key="1">
    <source>
        <dbReference type="EMBL" id="SNS73037.1"/>
    </source>
</evidence>
<proteinExistence type="predicted"/>
<dbReference type="SUPFAM" id="SSF117281">
    <property type="entry name" value="Kelch motif"/>
    <property type="match status" value="1"/>
</dbReference>
<dbReference type="Gene3D" id="2.120.10.80">
    <property type="entry name" value="Kelch-type beta propeller"/>
    <property type="match status" value="1"/>
</dbReference>
<dbReference type="PANTHER" id="PTHR46375:SF3">
    <property type="entry name" value="KELCH REPEAT AND BTB DOMAIN-CONTAINING PROTEIN 13"/>
    <property type="match status" value="1"/>
</dbReference>
<reference evidence="1 2" key="1">
    <citation type="submission" date="2017-06" db="EMBL/GenBank/DDBJ databases">
        <authorList>
            <person name="Kim H.J."/>
            <person name="Triplett B.A."/>
        </authorList>
    </citation>
    <scope>NUCLEOTIDE SEQUENCE [LARGE SCALE GENOMIC DNA]</scope>
    <source>
        <strain evidence="1 2">DSM 19307</strain>
    </source>
</reference>
<name>A0A239GV96_EKHLU</name>
<dbReference type="InterPro" id="IPR015915">
    <property type="entry name" value="Kelch-typ_b-propeller"/>
</dbReference>
<dbReference type="AlphaFoldDB" id="A0A239GV96"/>
<keyword evidence="2" id="KW-1185">Reference proteome</keyword>
<gene>
    <name evidence="1" type="ORF">SAMN05421640_1022</name>
</gene>
<evidence type="ECO:0008006" key="3">
    <source>
        <dbReference type="Google" id="ProtNLM"/>
    </source>
</evidence>
<evidence type="ECO:0000313" key="2">
    <source>
        <dbReference type="Proteomes" id="UP000198393"/>
    </source>
</evidence>